<dbReference type="GO" id="GO:0015658">
    <property type="term" value="F:branched-chain amino acid transmembrane transporter activity"/>
    <property type="evidence" value="ECO:0007669"/>
    <property type="project" value="InterPro"/>
</dbReference>
<dbReference type="GO" id="GO:0005886">
    <property type="term" value="C:plasma membrane"/>
    <property type="evidence" value="ECO:0007669"/>
    <property type="project" value="UniProtKB-SubCell"/>
</dbReference>
<dbReference type="InterPro" id="IPR001851">
    <property type="entry name" value="ABC_transp_permease"/>
</dbReference>
<keyword evidence="2" id="KW-1003">Cell membrane</keyword>
<dbReference type="RefSeq" id="WP_106347345.1">
    <property type="nucleotide sequence ID" value="NZ_PVUE01000001.1"/>
</dbReference>
<dbReference type="Pfam" id="PF02653">
    <property type="entry name" value="BPD_transp_2"/>
    <property type="match status" value="1"/>
</dbReference>
<dbReference type="PANTHER" id="PTHR30482">
    <property type="entry name" value="HIGH-AFFINITY BRANCHED-CHAIN AMINO ACID TRANSPORT SYSTEM PERMEASE"/>
    <property type="match status" value="1"/>
</dbReference>
<feature type="transmembrane region" description="Helical" evidence="6">
    <location>
        <begin position="50"/>
        <end position="71"/>
    </location>
</feature>
<keyword evidence="4 6" id="KW-1133">Transmembrane helix</keyword>
<evidence type="ECO:0000256" key="4">
    <source>
        <dbReference type="ARBA" id="ARBA00022989"/>
    </source>
</evidence>
<name>A0A2T1A6T9_9ACTN</name>
<evidence type="ECO:0000256" key="5">
    <source>
        <dbReference type="ARBA" id="ARBA00023136"/>
    </source>
</evidence>
<keyword evidence="8" id="KW-1185">Reference proteome</keyword>
<accession>A0A2T1A6T9</accession>
<dbReference type="PANTHER" id="PTHR30482:SF10">
    <property type="entry name" value="HIGH-AFFINITY BRANCHED-CHAIN AMINO ACID TRANSPORT PROTEIN BRAE"/>
    <property type="match status" value="1"/>
</dbReference>
<feature type="transmembrane region" description="Helical" evidence="6">
    <location>
        <begin position="247"/>
        <end position="264"/>
    </location>
</feature>
<evidence type="ECO:0000256" key="1">
    <source>
        <dbReference type="ARBA" id="ARBA00004651"/>
    </source>
</evidence>
<feature type="transmembrane region" description="Helical" evidence="6">
    <location>
        <begin position="296"/>
        <end position="317"/>
    </location>
</feature>
<evidence type="ECO:0000256" key="6">
    <source>
        <dbReference type="SAM" id="Phobius"/>
    </source>
</evidence>
<feature type="transmembrane region" description="Helical" evidence="6">
    <location>
        <begin position="124"/>
        <end position="141"/>
    </location>
</feature>
<dbReference type="Proteomes" id="UP000237752">
    <property type="component" value="Unassembled WGS sequence"/>
</dbReference>
<feature type="transmembrane region" description="Helical" evidence="6">
    <location>
        <begin position="170"/>
        <end position="190"/>
    </location>
</feature>
<protein>
    <submittedName>
        <fullName evidence="7">Amino acid/amide ABC transporter membrane protein 2 (HAAT family)</fullName>
    </submittedName>
</protein>
<dbReference type="OrthoDB" id="9814461at2"/>
<keyword evidence="3 6" id="KW-0812">Transmembrane</keyword>
<feature type="transmembrane region" description="Helical" evidence="6">
    <location>
        <begin position="20"/>
        <end position="38"/>
    </location>
</feature>
<keyword evidence="5 6" id="KW-0472">Membrane</keyword>
<organism evidence="7 8">
    <name type="scientific">Antricoccus suffuscus</name>
    <dbReference type="NCBI Taxonomy" id="1629062"/>
    <lineage>
        <taxon>Bacteria</taxon>
        <taxon>Bacillati</taxon>
        <taxon>Actinomycetota</taxon>
        <taxon>Actinomycetes</taxon>
        <taxon>Geodermatophilales</taxon>
        <taxon>Antricoccaceae</taxon>
        <taxon>Antricoccus</taxon>
    </lineage>
</organism>
<evidence type="ECO:0000313" key="7">
    <source>
        <dbReference type="EMBL" id="PRZ44323.1"/>
    </source>
</evidence>
<evidence type="ECO:0000313" key="8">
    <source>
        <dbReference type="Proteomes" id="UP000237752"/>
    </source>
</evidence>
<comment type="caution">
    <text evidence="7">The sequence shown here is derived from an EMBL/GenBank/DDBJ whole genome shotgun (WGS) entry which is preliminary data.</text>
</comment>
<gene>
    <name evidence="7" type="ORF">CLV47_101449</name>
</gene>
<comment type="subcellular location">
    <subcellularLocation>
        <location evidence="1">Cell membrane</location>
        <topology evidence="1">Multi-pass membrane protein</topology>
    </subcellularLocation>
</comment>
<feature type="transmembrane region" description="Helical" evidence="6">
    <location>
        <begin position="91"/>
        <end position="117"/>
    </location>
</feature>
<evidence type="ECO:0000256" key="2">
    <source>
        <dbReference type="ARBA" id="ARBA00022475"/>
    </source>
</evidence>
<dbReference type="CDD" id="cd06581">
    <property type="entry name" value="TM_PBP1_LivM_like"/>
    <property type="match status" value="1"/>
</dbReference>
<dbReference type="AlphaFoldDB" id="A0A2T1A6T9"/>
<proteinExistence type="predicted"/>
<reference evidence="7 8" key="1">
    <citation type="submission" date="2018-03" db="EMBL/GenBank/DDBJ databases">
        <title>Genomic Encyclopedia of Archaeal and Bacterial Type Strains, Phase II (KMG-II): from individual species to whole genera.</title>
        <authorList>
            <person name="Goeker M."/>
        </authorList>
    </citation>
    <scope>NUCLEOTIDE SEQUENCE [LARGE SCALE GENOMIC DNA]</scope>
    <source>
        <strain evidence="7 8">DSM 100065</strain>
    </source>
</reference>
<evidence type="ECO:0000256" key="3">
    <source>
        <dbReference type="ARBA" id="ARBA00022692"/>
    </source>
</evidence>
<sequence length="337" mass="34423">MTPDTSGLGVRRSWPHDLRLLWFVIGTVAVTVLAPVIVTGPNLLTFDLAVIYAIAAIGLNVIFGLGGLLSVAQAAVMAVGAYAVVLTLNRFHIAVLLALAIACVLGAVTSGLTGLIAIRIRSHYFILASVALAEGVVLVITNETKLTGGSNGVGFDGLPTVFGLDPSDPAQFVLIGVPLAGLVWYLAACLRESRLGVALHAVRSDDYLALASAIPASRCRLWATVIGGAFGGLAGGLLALLDGYIGPQSFGLTTAVLLLLMVVFGGASSNGGTVVAAIVLTALTQGLLTATKVGDLVYGVAIVLLLVFASGGLAGLARGAFEWGRRRGHRSKTGQST</sequence>
<dbReference type="InterPro" id="IPR043428">
    <property type="entry name" value="LivM-like"/>
</dbReference>
<dbReference type="EMBL" id="PVUE01000001">
    <property type="protein sequence ID" value="PRZ44323.1"/>
    <property type="molecule type" value="Genomic_DNA"/>
</dbReference>
<feature type="transmembrane region" description="Helical" evidence="6">
    <location>
        <begin position="221"/>
        <end position="241"/>
    </location>
</feature>
<feature type="transmembrane region" description="Helical" evidence="6">
    <location>
        <begin position="271"/>
        <end position="290"/>
    </location>
</feature>